<dbReference type="RefSeq" id="WP_243519796.1">
    <property type="nucleotide sequence ID" value="NZ_CP094534.1"/>
</dbReference>
<dbReference type="Proteomes" id="UP000831390">
    <property type="component" value="Chromosome"/>
</dbReference>
<reference evidence="1 2" key="1">
    <citation type="submission" date="2022-03" db="EMBL/GenBank/DDBJ databases">
        <title>Hymenobactersp. isolated from the air.</title>
        <authorList>
            <person name="Won M."/>
            <person name="Kwon S.-W."/>
        </authorList>
    </citation>
    <scope>NUCLEOTIDE SEQUENCE [LARGE SCALE GENOMIC DNA]</scope>
    <source>
        <strain evidence="1 2">KACC 22596</strain>
    </source>
</reference>
<evidence type="ECO:0000313" key="1">
    <source>
        <dbReference type="EMBL" id="UOE36208.1"/>
    </source>
</evidence>
<evidence type="ECO:0008006" key="3">
    <source>
        <dbReference type="Google" id="ProtNLM"/>
    </source>
</evidence>
<protein>
    <recommendedName>
        <fullName evidence="3">DUF1795 domain-containing protein</fullName>
    </recommendedName>
</protein>
<name>A0ABY4BEL5_9BACT</name>
<keyword evidence="2" id="KW-1185">Reference proteome</keyword>
<evidence type="ECO:0000313" key="2">
    <source>
        <dbReference type="Proteomes" id="UP000831390"/>
    </source>
</evidence>
<sequence>MASVHMPYAGSYDDELSSSGVTLFTTSTSDNNFDALVFVPAPPAYPLKPGQVWVPNVEQFLAQLMRLPDAAFTKAKLKTSFPVTLPSAPGGRAMHQLYSGFDEQHQLPAALELTWVVVGAKLYVFRCSYSLPQEQEAIEDAKHFFSTIAFKPSQP</sequence>
<accession>A0ABY4BEL5</accession>
<gene>
    <name evidence="1" type="ORF">MTP16_11315</name>
</gene>
<organism evidence="1 2">
    <name type="scientific">Hymenobacter monticola</name>
    <dbReference type="NCBI Taxonomy" id="1705399"/>
    <lineage>
        <taxon>Bacteria</taxon>
        <taxon>Pseudomonadati</taxon>
        <taxon>Bacteroidota</taxon>
        <taxon>Cytophagia</taxon>
        <taxon>Cytophagales</taxon>
        <taxon>Hymenobacteraceae</taxon>
        <taxon>Hymenobacter</taxon>
    </lineage>
</organism>
<dbReference type="EMBL" id="CP094534">
    <property type="protein sequence ID" value="UOE36208.1"/>
    <property type="molecule type" value="Genomic_DNA"/>
</dbReference>
<proteinExistence type="predicted"/>